<keyword evidence="9" id="KW-0807">Transducer</keyword>
<dbReference type="Proteomes" id="UP000837857">
    <property type="component" value="Chromosome 18"/>
</dbReference>
<evidence type="ECO:0000256" key="3">
    <source>
        <dbReference type="ARBA" id="ARBA00022606"/>
    </source>
</evidence>
<reference evidence="10" key="1">
    <citation type="submission" date="2022-03" db="EMBL/GenBank/DDBJ databases">
        <authorList>
            <person name="Martin H S."/>
        </authorList>
    </citation>
    <scope>NUCLEOTIDE SEQUENCE</scope>
</reference>
<feature type="non-terminal residue" evidence="10">
    <location>
        <position position="1"/>
    </location>
</feature>
<dbReference type="EMBL" id="OW152830">
    <property type="protein sequence ID" value="CAH2048278.1"/>
    <property type="molecule type" value="Genomic_DNA"/>
</dbReference>
<accession>A0ABN8I5S4</accession>
<keyword evidence="8" id="KW-0675">Receptor</keyword>
<sequence>MIVEAHEELIAERREQGKKIVKRYPYDAASSPAYEITYAHQCIAVTLAASLNVSLDILVTTLMCQCRCRLRLLALSLKTLCDEIPGHTATGLRNIGVELFLIDRLRSCIKQHQAALNQARLLQAYFSAPIFGQFSVSMIIICVTAYQLAFSEKIKVAAYEWPWYSCGCRVRRVLLIIVERSHRVVRLRAGGLTELTLASFMAVSNYS</sequence>
<gene>
    <name evidence="10" type="ORF">IPOD504_LOCUS5985</name>
</gene>
<organism evidence="10 11">
    <name type="scientific">Iphiclides podalirius</name>
    <name type="common">scarce swallowtail</name>
    <dbReference type="NCBI Taxonomy" id="110791"/>
    <lineage>
        <taxon>Eukaryota</taxon>
        <taxon>Metazoa</taxon>
        <taxon>Ecdysozoa</taxon>
        <taxon>Arthropoda</taxon>
        <taxon>Hexapoda</taxon>
        <taxon>Insecta</taxon>
        <taxon>Pterygota</taxon>
        <taxon>Neoptera</taxon>
        <taxon>Endopterygota</taxon>
        <taxon>Lepidoptera</taxon>
        <taxon>Glossata</taxon>
        <taxon>Ditrysia</taxon>
        <taxon>Papilionoidea</taxon>
        <taxon>Papilionidae</taxon>
        <taxon>Papilioninae</taxon>
        <taxon>Iphiclides</taxon>
    </lineage>
</organism>
<dbReference type="Pfam" id="PF02949">
    <property type="entry name" value="7tm_6"/>
    <property type="match status" value="1"/>
</dbReference>
<dbReference type="InterPro" id="IPR004117">
    <property type="entry name" value="7tm6_olfct_rcpt"/>
</dbReference>
<evidence type="ECO:0000256" key="6">
    <source>
        <dbReference type="ARBA" id="ARBA00022989"/>
    </source>
</evidence>
<evidence type="ECO:0000256" key="7">
    <source>
        <dbReference type="ARBA" id="ARBA00023136"/>
    </source>
</evidence>
<evidence type="ECO:0000256" key="4">
    <source>
        <dbReference type="ARBA" id="ARBA00022692"/>
    </source>
</evidence>
<keyword evidence="3" id="KW-0716">Sensory transduction</keyword>
<dbReference type="PANTHER" id="PTHR21137:SF35">
    <property type="entry name" value="ODORANT RECEPTOR 19A-RELATED"/>
    <property type="match status" value="1"/>
</dbReference>
<proteinExistence type="predicted"/>
<name>A0ABN8I5S4_9NEOP</name>
<evidence type="ECO:0008006" key="12">
    <source>
        <dbReference type="Google" id="ProtNLM"/>
    </source>
</evidence>
<keyword evidence="4" id="KW-0812">Transmembrane</keyword>
<evidence type="ECO:0000256" key="5">
    <source>
        <dbReference type="ARBA" id="ARBA00022725"/>
    </source>
</evidence>
<evidence type="ECO:0000313" key="10">
    <source>
        <dbReference type="EMBL" id="CAH2048278.1"/>
    </source>
</evidence>
<dbReference type="PANTHER" id="PTHR21137">
    <property type="entry name" value="ODORANT RECEPTOR"/>
    <property type="match status" value="1"/>
</dbReference>
<keyword evidence="2" id="KW-1003">Cell membrane</keyword>
<evidence type="ECO:0000256" key="2">
    <source>
        <dbReference type="ARBA" id="ARBA00022475"/>
    </source>
</evidence>
<evidence type="ECO:0000256" key="8">
    <source>
        <dbReference type="ARBA" id="ARBA00023170"/>
    </source>
</evidence>
<keyword evidence="6" id="KW-1133">Transmembrane helix</keyword>
<evidence type="ECO:0000256" key="1">
    <source>
        <dbReference type="ARBA" id="ARBA00004651"/>
    </source>
</evidence>
<keyword evidence="11" id="KW-1185">Reference proteome</keyword>
<protein>
    <recommendedName>
        <fullName evidence="12">Gustatory receptor</fullName>
    </recommendedName>
</protein>
<comment type="subcellular location">
    <subcellularLocation>
        <location evidence="1">Cell membrane</location>
        <topology evidence="1">Multi-pass membrane protein</topology>
    </subcellularLocation>
</comment>
<evidence type="ECO:0000256" key="9">
    <source>
        <dbReference type="ARBA" id="ARBA00023224"/>
    </source>
</evidence>
<evidence type="ECO:0000313" key="11">
    <source>
        <dbReference type="Proteomes" id="UP000837857"/>
    </source>
</evidence>
<keyword evidence="5" id="KW-0552">Olfaction</keyword>
<keyword evidence="7" id="KW-0472">Membrane</keyword>